<dbReference type="PANTHER" id="PTHR11136">
    <property type="entry name" value="FOLYLPOLYGLUTAMATE SYNTHASE-RELATED"/>
    <property type="match status" value="1"/>
</dbReference>
<dbReference type="Gene3D" id="3.40.1190.10">
    <property type="entry name" value="Mur-like, catalytic domain"/>
    <property type="match status" value="1"/>
</dbReference>
<sequence length="406" mass="42219">MELGLGRITQVLRQLHSPHERMRVLHVAGTNGKGSVCAYLAAVLRAGGERVGRFTSPHLVHPRDAITVDGEVIGAATYAALKAEVVAAGTCTEFEAQTAVALTHFARLECTWCVVEVGVGGRLDATNVVPGGRKLCAITKVGLDHQALLGGTLAVVAREKAGIVVPGVRFVAVDGTNAPSVLAEVRAAAAKVGAEVHETGGAPVCTVSWGAVAASALPLAGAYQVQNAGVALALLDHLQQLGEISVSHAALERGLKAVEWPGRLQQVEYDLGGVHVPLLFDGAHNPCAAEELARFLNERYRGPGGSPLIYVLAVTCGKEIDALLAPLLKPHDRVFATSFGAVESMPWVAAMASEDVAAAARRYTAHVSAVADPLDALRAAAAARGDANLVVCGSLYLVGELLRREH</sequence>
<evidence type="ECO:0000256" key="2">
    <source>
        <dbReference type="ARBA" id="ARBA00022598"/>
    </source>
</evidence>
<dbReference type="InterPro" id="IPR001645">
    <property type="entry name" value="Folylpolyglutamate_synth"/>
</dbReference>
<evidence type="ECO:0000259" key="7">
    <source>
        <dbReference type="Pfam" id="PF02875"/>
    </source>
</evidence>
<dbReference type="RefSeq" id="NP_984550.1">
    <property type="nucleotide sequence ID" value="NM_209903.1"/>
</dbReference>
<keyword evidence="6" id="KW-0460">Magnesium</keyword>
<dbReference type="PANTHER" id="PTHR11136:SF0">
    <property type="entry name" value="DIHYDROFOLATE SYNTHETASE-RELATED"/>
    <property type="match status" value="1"/>
</dbReference>
<dbReference type="InterPro" id="IPR036615">
    <property type="entry name" value="Mur_ligase_C_dom_sf"/>
</dbReference>
<keyword evidence="3" id="KW-0479">Metal-binding</keyword>
<dbReference type="Proteomes" id="UP000000591">
    <property type="component" value="Chromosome V"/>
</dbReference>
<protein>
    <submittedName>
        <fullName evidence="8">AEL310Cp</fullName>
    </submittedName>
</protein>
<dbReference type="InterPro" id="IPR004101">
    <property type="entry name" value="Mur_ligase_C"/>
</dbReference>
<keyword evidence="5" id="KW-0067">ATP-binding</keyword>
<dbReference type="GO" id="GO:0005829">
    <property type="term" value="C:cytosol"/>
    <property type="evidence" value="ECO:0000318"/>
    <property type="project" value="GO_Central"/>
</dbReference>
<dbReference type="GeneID" id="4620725"/>
<dbReference type="OMA" id="NENYLVY"/>
<proteinExistence type="inferred from homology"/>
<dbReference type="GO" id="GO:0004326">
    <property type="term" value="F:tetrahydrofolylpolyglutamate synthase activity"/>
    <property type="evidence" value="ECO:0000318"/>
    <property type="project" value="GO_Central"/>
</dbReference>
<dbReference type="HOGENOM" id="CLU_015869_1_1_1"/>
<dbReference type="EMBL" id="AE016818">
    <property type="protein sequence ID" value="AAS52374.1"/>
    <property type="molecule type" value="Genomic_DNA"/>
</dbReference>
<feature type="domain" description="Mur ligase C-terminal" evidence="7">
    <location>
        <begin position="262"/>
        <end position="394"/>
    </location>
</feature>
<evidence type="ECO:0000256" key="1">
    <source>
        <dbReference type="ARBA" id="ARBA00008276"/>
    </source>
</evidence>
<evidence type="ECO:0000313" key="9">
    <source>
        <dbReference type="Proteomes" id="UP000000591"/>
    </source>
</evidence>
<reference evidence="8 9" key="1">
    <citation type="journal article" date="2004" name="Science">
        <title>The Ashbya gossypii genome as a tool for mapping the ancient Saccharomyces cerevisiae genome.</title>
        <authorList>
            <person name="Dietrich F.S."/>
            <person name="Voegeli S."/>
            <person name="Brachat S."/>
            <person name="Lerch A."/>
            <person name="Gates K."/>
            <person name="Steiner S."/>
            <person name="Mohr C."/>
            <person name="Pohlmann R."/>
            <person name="Luedi P."/>
            <person name="Choi S."/>
            <person name="Wing R.A."/>
            <person name="Flavier A."/>
            <person name="Gaffney T.D."/>
            <person name="Philippsen P."/>
        </authorList>
    </citation>
    <scope>NUCLEOTIDE SEQUENCE [LARGE SCALE GENOMIC DNA]</scope>
    <source>
        <strain evidence="9">ATCC 10895 / CBS 109.51 / FGSC 9923 / NRRL Y-1056</strain>
    </source>
</reference>
<gene>
    <name evidence="8" type="ORF">AGOS_AEL310C</name>
</gene>
<keyword evidence="9" id="KW-1185">Reference proteome</keyword>
<dbReference type="GO" id="GO:0005739">
    <property type="term" value="C:mitochondrion"/>
    <property type="evidence" value="ECO:0000318"/>
    <property type="project" value="GO_Central"/>
</dbReference>
<evidence type="ECO:0000256" key="3">
    <source>
        <dbReference type="ARBA" id="ARBA00022723"/>
    </source>
</evidence>
<dbReference type="eggNOG" id="KOG2525">
    <property type="taxonomic scope" value="Eukaryota"/>
</dbReference>
<evidence type="ECO:0000256" key="5">
    <source>
        <dbReference type="ARBA" id="ARBA00022840"/>
    </source>
</evidence>
<organism evidence="8 9">
    <name type="scientific">Eremothecium gossypii (strain ATCC 10895 / CBS 109.51 / FGSC 9923 / NRRL Y-1056)</name>
    <name type="common">Yeast</name>
    <name type="synonym">Ashbya gossypii</name>
    <dbReference type="NCBI Taxonomy" id="284811"/>
    <lineage>
        <taxon>Eukaryota</taxon>
        <taxon>Fungi</taxon>
        <taxon>Dikarya</taxon>
        <taxon>Ascomycota</taxon>
        <taxon>Saccharomycotina</taxon>
        <taxon>Saccharomycetes</taxon>
        <taxon>Saccharomycetales</taxon>
        <taxon>Saccharomycetaceae</taxon>
        <taxon>Eremothecium</taxon>
    </lineage>
</organism>
<dbReference type="SUPFAM" id="SSF53244">
    <property type="entry name" value="MurD-like peptide ligases, peptide-binding domain"/>
    <property type="match status" value="1"/>
</dbReference>
<dbReference type="NCBIfam" id="TIGR01499">
    <property type="entry name" value="folC"/>
    <property type="match status" value="1"/>
</dbReference>
<dbReference type="GO" id="GO:0005737">
    <property type="term" value="C:cytoplasm"/>
    <property type="evidence" value="ECO:0000318"/>
    <property type="project" value="GO_Central"/>
</dbReference>
<evidence type="ECO:0000256" key="4">
    <source>
        <dbReference type="ARBA" id="ARBA00022741"/>
    </source>
</evidence>
<accession>Q758R3</accession>
<keyword evidence="4" id="KW-0547">Nucleotide-binding</keyword>
<keyword evidence="2" id="KW-0436">Ligase</keyword>
<reference evidence="9" key="2">
    <citation type="journal article" date="2013" name="G3 (Bethesda)">
        <title>Genomes of Ashbya fungi isolated from insects reveal four mating-type loci, numerous translocations, lack of transposons, and distinct gene duplications.</title>
        <authorList>
            <person name="Dietrich F.S."/>
            <person name="Voegeli S."/>
            <person name="Kuo S."/>
            <person name="Philippsen P."/>
        </authorList>
    </citation>
    <scope>GENOME REANNOTATION</scope>
    <source>
        <strain evidence="9">ATCC 10895 / CBS 109.51 / FGSC 9923 / NRRL Y-1056</strain>
    </source>
</reference>
<dbReference type="KEGG" id="ago:AGOS_AEL310C"/>
<dbReference type="GO" id="GO:0009396">
    <property type="term" value="P:folic acid-containing compound biosynthetic process"/>
    <property type="evidence" value="ECO:0000318"/>
    <property type="project" value="GO_Central"/>
</dbReference>
<dbReference type="FunCoup" id="Q758R3">
    <property type="interactions" value="164"/>
</dbReference>
<dbReference type="GO" id="GO:0008841">
    <property type="term" value="F:dihydrofolate synthase activity"/>
    <property type="evidence" value="ECO:0000318"/>
    <property type="project" value="GO_Central"/>
</dbReference>
<dbReference type="PROSITE" id="PS01012">
    <property type="entry name" value="FOLYLPOLYGLU_SYNT_2"/>
    <property type="match status" value="1"/>
</dbReference>
<dbReference type="UniPathway" id="UPA00850"/>
<dbReference type="OrthoDB" id="5212574at2759"/>
<comment type="similarity">
    <text evidence="1">Belongs to the folylpolyglutamate synthase family.</text>
</comment>
<dbReference type="InterPro" id="IPR036565">
    <property type="entry name" value="Mur-like_cat_sf"/>
</dbReference>
<evidence type="ECO:0000313" key="8">
    <source>
        <dbReference type="EMBL" id="AAS52374.1"/>
    </source>
</evidence>
<dbReference type="AlphaFoldDB" id="Q758R3"/>
<dbReference type="GO" id="GO:0005524">
    <property type="term" value="F:ATP binding"/>
    <property type="evidence" value="ECO:0007669"/>
    <property type="project" value="UniProtKB-KW"/>
</dbReference>
<dbReference type="SUPFAM" id="SSF53623">
    <property type="entry name" value="MurD-like peptide ligases, catalytic domain"/>
    <property type="match status" value="1"/>
</dbReference>
<dbReference type="InterPro" id="IPR018109">
    <property type="entry name" value="Folylpolyglutamate_synth_CS"/>
</dbReference>
<dbReference type="InParanoid" id="Q758R3"/>
<name>Q758R3_EREGS</name>
<dbReference type="GO" id="GO:0046872">
    <property type="term" value="F:metal ion binding"/>
    <property type="evidence" value="ECO:0007669"/>
    <property type="project" value="UniProtKB-KW"/>
</dbReference>
<dbReference type="Pfam" id="PF02875">
    <property type="entry name" value="Mur_ligase_C"/>
    <property type="match status" value="1"/>
</dbReference>
<dbReference type="PIRSF" id="PIRSF001563">
    <property type="entry name" value="Folylpolyglu_synth"/>
    <property type="match status" value="1"/>
</dbReference>
<evidence type="ECO:0000256" key="6">
    <source>
        <dbReference type="ARBA" id="ARBA00022842"/>
    </source>
</evidence>
<dbReference type="STRING" id="284811.Q758R3"/>
<dbReference type="Gene3D" id="3.90.190.20">
    <property type="entry name" value="Mur ligase, C-terminal domain"/>
    <property type="match status" value="1"/>
</dbReference>